<feature type="domain" description="Pre-rRNA-processing protein RIX1 N-terminal" evidence="2">
    <location>
        <begin position="75"/>
        <end position="214"/>
    </location>
</feature>
<reference evidence="3" key="1">
    <citation type="submission" date="2023-03" db="EMBL/GenBank/DDBJ databases">
        <title>Mating type loci evolution in Malassezia.</title>
        <authorList>
            <person name="Coelho M.A."/>
        </authorList>
    </citation>
    <scope>NUCLEOTIDE SEQUENCE</scope>
    <source>
        <strain evidence="3">CBS 9557</strain>
    </source>
</reference>
<feature type="region of interest" description="Disordered" evidence="1">
    <location>
        <begin position="708"/>
        <end position="798"/>
    </location>
</feature>
<feature type="compositionally biased region" description="Pro residues" evidence="1">
    <location>
        <begin position="741"/>
        <end position="752"/>
    </location>
</feature>
<evidence type="ECO:0000313" key="3">
    <source>
        <dbReference type="EMBL" id="WFD26913.1"/>
    </source>
</evidence>
<name>A0AAF0EM61_9BASI</name>
<organism evidence="3 4">
    <name type="scientific">Malassezia nana</name>
    <dbReference type="NCBI Taxonomy" id="180528"/>
    <lineage>
        <taxon>Eukaryota</taxon>
        <taxon>Fungi</taxon>
        <taxon>Dikarya</taxon>
        <taxon>Basidiomycota</taxon>
        <taxon>Ustilaginomycotina</taxon>
        <taxon>Malasseziomycetes</taxon>
        <taxon>Malasseziales</taxon>
        <taxon>Malasseziaceae</taxon>
        <taxon>Malassezia</taxon>
    </lineage>
</organism>
<sequence length="798" mass="83896">MPSPLLEPLLAALDADAHCDAALWCAASDQQIRATLLEGDVDSLSMLEKHLTQRLHTPVAANEGPTPPWHVAARLMSLVLSQAGWHMAETHGAAWLQRTHAHLEQVAQRLRTSPGSAALDAVAELAAFLMQDIMGRESTAHPEFHRVIVAPWIGKWGQAVVAVVESATAAGPAPGMVPGIVSLLDALSLHVELYASTYRTLTSSIHALCMRLLFAPLAPATAEAAPVPDALARSATHLLASLHLTGAITSEAAILSSSASGKVSQAQLWAATLTEMLDAAMMAACNSVPSMDWHVLGVQVALAQPGALAWEWPSSDYYQAIPTSVRRCEHLLGAATSGSMGMVPLFLTVPTLRAVPVPLSRCLLLAHALMQAHSSSRATVDQARLEAYAAPKLRIMGTQFLVQLVLAFREVTWPLLHGSSVLSTLCTMAETERGMVRLVAVRALHVLLSRGEHGVNRLPGAGVPLDPASTLAQRIARVAIQPLSELLVLEPVLWASDGARKRSRTFDSDAISRVGRASQDAVLAKPLLAWDLAGAGAALFLSVFSSMSTSAAPGHRDLARAGALALLGTCEAVVSARLMDAAAPTHVESAALFVRALCQLILGHASALVSHLLARVHAVFTYGSHSSSPVLSAACEDALLCLRTVIRPRAPPLVDAVDSSALEERIDADGTDQIPMPLPGWRGSAAAAIEAGHVSTAVPVVAEAEPRQEALAAEAEPRREAPAAEPRLVSSQPREASAPKAPAPVPPCPAPALPETDVCPAPMSERSVPPMPDAIAVDSDDEALPELHMDDSDDEVTS</sequence>
<protein>
    <recommendedName>
        <fullName evidence="2">Pre-rRNA-processing protein RIX1 N-terminal domain-containing protein</fullName>
    </recommendedName>
</protein>
<keyword evidence="4" id="KW-1185">Reference proteome</keyword>
<evidence type="ECO:0000313" key="4">
    <source>
        <dbReference type="Proteomes" id="UP001213623"/>
    </source>
</evidence>
<evidence type="ECO:0000256" key="1">
    <source>
        <dbReference type="SAM" id="MobiDB-lite"/>
    </source>
</evidence>
<proteinExistence type="predicted"/>
<dbReference type="InterPro" id="IPR012583">
    <property type="entry name" value="RIX1_N"/>
</dbReference>
<dbReference type="Proteomes" id="UP001213623">
    <property type="component" value="Chromosome 3"/>
</dbReference>
<dbReference type="Pfam" id="PF08167">
    <property type="entry name" value="RIX1"/>
    <property type="match status" value="1"/>
</dbReference>
<dbReference type="EMBL" id="CP119894">
    <property type="protein sequence ID" value="WFD26913.1"/>
    <property type="molecule type" value="Genomic_DNA"/>
</dbReference>
<dbReference type="AlphaFoldDB" id="A0AAF0EM61"/>
<gene>
    <name evidence="3" type="ORF">MNAN1_001902</name>
</gene>
<accession>A0AAF0EM61</accession>
<evidence type="ECO:0000259" key="2">
    <source>
        <dbReference type="Pfam" id="PF08167"/>
    </source>
</evidence>